<feature type="domain" description="Response regulatory" evidence="9">
    <location>
        <begin position="20"/>
        <end position="136"/>
    </location>
</feature>
<evidence type="ECO:0000256" key="4">
    <source>
        <dbReference type="ARBA" id="ARBA00023125"/>
    </source>
</evidence>
<evidence type="ECO:0000256" key="8">
    <source>
        <dbReference type="PROSITE-ProRule" id="PRU01091"/>
    </source>
</evidence>
<name>A0A5B7XYT8_LEVBR</name>
<sequence length="262" mass="29861">MANELFANARGVQPLEVAMKLLMIEDNHSVSQMMSMFFKKEQWDAEFAYDGNEAVEMFSANPNIWDMVTLDLNLPGMDGMQVSVEIRKLSPTVPIIMLTARDSESDQVLGLEMGADDYVTKPFSPITLIARIKALHRRAELGPTAKPTEAEPLNETEAFDVVTENFKLNTKTREAYLNGHQIQDLTPKEFDLLKTLAQKPRQVFSREQLLQLVWDYEYYGDERTVDAHIKKLRQKIEKVGPQIIQTVWGVGYKFDDSGADQQ</sequence>
<dbReference type="SMART" id="SM00448">
    <property type="entry name" value="REC"/>
    <property type="match status" value="1"/>
</dbReference>
<dbReference type="InterPro" id="IPR039420">
    <property type="entry name" value="WalR-like"/>
</dbReference>
<dbReference type="Gene3D" id="6.10.250.690">
    <property type="match status" value="1"/>
</dbReference>
<evidence type="ECO:0000256" key="5">
    <source>
        <dbReference type="ARBA" id="ARBA00023159"/>
    </source>
</evidence>
<dbReference type="PANTHER" id="PTHR48111:SF21">
    <property type="entry name" value="DNA-BINDING DUAL MASTER TRANSCRIPTIONAL REGULATOR RPAA"/>
    <property type="match status" value="1"/>
</dbReference>
<dbReference type="InterPro" id="IPR016032">
    <property type="entry name" value="Sig_transdc_resp-reg_C-effctor"/>
</dbReference>
<keyword evidence="1 7" id="KW-0597">Phosphoprotein</keyword>
<evidence type="ECO:0000313" key="11">
    <source>
        <dbReference type="EMBL" id="QCZ52781.1"/>
    </source>
</evidence>
<evidence type="ECO:0000256" key="6">
    <source>
        <dbReference type="ARBA" id="ARBA00023163"/>
    </source>
</evidence>
<protein>
    <submittedName>
        <fullName evidence="11">DNA-binding response regulator OmpR family</fullName>
    </submittedName>
</protein>
<dbReference type="SUPFAM" id="SSF46894">
    <property type="entry name" value="C-terminal effector domain of the bipartite response regulators"/>
    <property type="match status" value="1"/>
</dbReference>
<dbReference type="InterPro" id="IPR001867">
    <property type="entry name" value="OmpR/PhoB-type_DNA-bd"/>
</dbReference>
<evidence type="ECO:0000256" key="7">
    <source>
        <dbReference type="PROSITE-ProRule" id="PRU00169"/>
    </source>
</evidence>
<dbReference type="CDD" id="cd00383">
    <property type="entry name" value="trans_reg_C"/>
    <property type="match status" value="1"/>
</dbReference>
<dbReference type="SUPFAM" id="SSF52172">
    <property type="entry name" value="CheY-like"/>
    <property type="match status" value="1"/>
</dbReference>
<dbReference type="PROSITE" id="PS50110">
    <property type="entry name" value="RESPONSE_REGULATORY"/>
    <property type="match status" value="1"/>
</dbReference>
<feature type="DNA-binding region" description="OmpR/PhoB-type" evidence="8">
    <location>
        <begin position="157"/>
        <end position="256"/>
    </location>
</feature>
<dbReference type="Pfam" id="PF00072">
    <property type="entry name" value="Response_reg"/>
    <property type="match status" value="1"/>
</dbReference>
<feature type="domain" description="OmpR/PhoB-type" evidence="10">
    <location>
        <begin position="157"/>
        <end position="256"/>
    </location>
</feature>
<dbReference type="EMBL" id="CP031198">
    <property type="protein sequence ID" value="QCZ52781.1"/>
    <property type="molecule type" value="Genomic_DNA"/>
</dbReference>
<dbReference type="InterPro" id="IPR001789">
    <property type="entry name" value="Sig_transdc_resp-reg_receiver"/>
</dbReference>
<accession>A0A5B7XYT8</accession>
<proteinExistence type="predicted"/>
<evidence type="ECO:0000256" key="2">
    <source>
        <dbReference type="ARBA" id="ARBA00023012"/>
    </source>
</evidence>
<dbReference type="GO" id="GO:0000976">
    <property type="term" value="F:transcription cis-regulatory region binding"/>
    <property type="evidence" value="ECO:0007669"/>
    <property type="project" value="TreeGrafter"/>
</dbReference>
<feature type="modified residue" description="4-aspartylphosphate" evidence="7">
    <location>
        <position position="71"/>
    </location>
</feature>
<dbReference type="GO" id="GO:0032993">
    <property type="term" value="C:protein-DNA complex"/>
    <property type="evidence" value="ECO:0007669"/>
    <property type="project" value="TreeGrafter"/>
</dbReference>
<keyword evidence="5" id="KW-0010">Activator</keyword>
<keyword evidence="2" id="KW-0902">Two-component regulatory system</keyword>
<keyword evidence="3" id="KW-0805">Transcription regulation</keyword>
<organism evidence="11 12">
    <name type="scientific">Levilactobacillus brevis</name>
    <name type="common">Lactobacillus brevis</name>
    <dbReference type="NCBI Taxonomy" id="1580"/>
    <lineage>
        <taxon>Bacteria</taxon>
        <taxon>Bacillati</taxon>
        <taxon>Bacillota</taxon>
        <taxon>Bacilli</taxon>
        <taxon>Lactobacillales</taxon>
        <taxon>Lactobacillaceae</taxon>
        <taxon>Levilactobacillus</taxon>
    </lineage>
</organism>
<dbReference type="Proteomes" id="UP000307074">
    <property type="component" value="Chromosome"/>
</dbReference>
<evidence type="ECO:0000259" key="9">
    <source>
        <dbReference type="PROSITE" id="PS50110"/>
    </source>
</evidence>
<dbReference type="GO" id="GO:0006355">
    <property type="term" value="P:regulation of DNA-templated transcription"/>
    <property type="evidence" value="ECO:0007669"/>
    <property type="project" value="InterPro"/>
</dbReference>
<dbReference type="AlphaFoldDB" id="A0A5B7XYT8"/>
<dbReference type="InterPro" id="IPR036388">
    <property type="entry name" value="WH-like_DNA-bd_sf"/>
</dbReference>
<dbReference type="InterPro" id="IPR011006">
    <property type="entry name" value="CheY-like_superfamily"/>
</dbReference>
<evidence type="ECO:0000256" key="3">
    <source>
        <dbReference type="ARBA" id="ARBA00023015"/>
    </source>
</evidence>
<evidence type="ECO:0000313" key="12">
    <source>
        <dbReference type="Proteomes" id="UP000307074"/>
    </source>
</evidence>
<gene>
    <name evidence="11" type="ORF">UCCLBBS449_0812</name>
</gene>
<evidence type="ECO:0000259" key="10">
    <source>
        <dbReference type="PROSITE" id="PS51755"/>
    </source>
</evidence>
<keyword evidence="4 8" id="KW-0238">DNA-binding</keyword>
<dbReference type="Gene3D" id="1.10.10.10">
    <property type="entry name" value="Winged helix-like DNA-binding domain superfamily/Winged helix DNA-binding domain"/>
    <property type="match status" value="1"/>
</dbReference>
<dbReference type="CDD" id="cd17574">
    <property type="entry name" value="REC_OmpR"/>
    <property type="match status" value="1"/>
</dbReference>
<dbReference type="Pfam" id="PF00486">
    <property type="entry name" value="Trans_reg_C"/>
    <property type="match status" value="1"/>
</dbReference>
<dbReference type="Gene3D" id="3.40.50.2300">
    <property type="match status" value="1"/>
</dbReference>
<dbReference type="PANTHER" id="PTHR48111">
    <property type="entry name" value="REGULATOR OF RPOS"/>
    <property type="match status" value="1"/>
</dbReference>
<keyword evidence="6" id="KW-0804">Transcription</keyword>
<evidence type="ECO:0000256" key="1">
    <source>
        <dbReference type="ARBA" id="ARBA00022553"/>
    </source>
</evidence>
<dbReference type="GO" id="GO:0005829">
    <property type="term" value="C:cytosol"/>
    <property type="evidence" value="ECO:0007669"/>
    <property type="project" value="TreeGrafter"/>
</dbReference>
<dbReference type="PROSITE" id="PS51755">
    <property type="entry name" value="OMPR_PHOB"/>
    <property type="match status" value="1"/>
</dbReference>
<reference evidence="11 12" key="1">
    <citation type="submission" date="2018-07" db="EMBL/GenBank/DDBJ databases">
        <authorList>
            <person name="Feyereisen M."/>
        </authorList>
    </citation>
    <scope>NUCLEOTIDE SEQUENCE [LARGE SCALE GENOMIC DNA]</scope>
    <source>
        <strain evidence="11 12">UCCLBBS449</strain>
    </source>
</reference>
<dbReference type="GO" id="GO:0000156">
    <property type="term" value="F:phosphorelay response regulator activity"/>
    <property type="evidence" value="ECO:0007669"/>
    <property type="project" value="TreeGrafter"/>
</dbReference>
<dbReference type="SMART" id="SM00862">
    <property type="entry name" value="Trans_reg_C"/>
    <property type="match status" value="1"/>
</dbReference>
<dbReference type="FunFam" id="1.10.10.10:FF:000018">
    <property type="entry name" value="DNA-binding response regulator ResD"/>
    <property type="match status" value="1"/>
</dbReference>